<organism evidence="3 4">
    <name type="scientific">Pseudaminobacter soli</name>
    <name type="common">ex Zhang et al. 2022</name>
    <dbReference type="NCBI Taxonomy" id="2831468"/>
    <lineage>
        <taxon>Bacteria</taxon>
        <taxon>Pseudomonadati</taxon>
        <taxon>Pseudomonadota</taxon>
        <taxon>Alphaproteobacteria</taxon>
        <taxon>Hyphomicrobiales</taxon>
        <taxon>Phyllobacteriaceae</taxon>
        <taxon>Pseudaminobacter</taxon>
    </lineage>
</organism>
<dbReference type="Proteomes" id="UP000680348">
    <property type="component" value="Unassembled WGS sequence"/>
</dbReference>
<dbReference type="InterPro" id="IPR013538">
    <property type="entry name" value="ASHA1/2-like_C"/>
</dbReference>
<dbReference type="Gene3D" id="3.30.530.20">
    <property type="match status" value="2"/>
</dbReference>
<comment type="similarity">
    <text evidence="1">Belongs to the AHA1 family.</text>
</comment>
<sequence>MEATTRRAESTLPSLVMSRVFDAPIDLMFRVWTEPEHMLRWWAPHDFTVPHAEFDARPGGRLRIDFRSPDGFVFANYGDVKEVSPPHRLVFTTEYRENGKLMVVSRVTATFEAEGQKTRVTIRADVTFAKPEAAASLAGMEEGWNQQIDKLELHAAYAATADQAGLAIVTPKARPVVLMRRRFEAPRELVWNCFTRPEHLAAWWGPHGHVNTITEMNPTNGGRYRVEQRDPKGNINAFFGTYRDVTAPERLVNTFEMEGPYGGKQVLNTQIFEEVAGGTQLTAISRFGSIEQRDGAAASGMEWGARQAYDRLSALIESLNEGAVR</sequence>
<dbReference type="InterPro" id="IPR023393">
    <property type="entry name" value="START-like_dom_sf"/>
</dbReference>
<evidence type="ECO:0000313" key="3">
    <source>
        <dbReference type="EMBL" id="MBS3649691.1"/>
    </source>
</evidence>
<proteinExistence type="inferred from homology"/>
<feature type="domain" description="Activator of Hsp90 ATPase homologue 1/2-like C-terminal" evidence="2">
    <location>
        <begin position="185"/>
        <end position="317"/>
    </location>
</feature>
<reference evidence="3" key="1">
    <citation type="submission" date="2021-04" db="EMBL/GenBank/DDBJ databases">
        <title>Pseudaminobacter soli sp. nov., isolated from paddy soil contaminated by heavy metals.</title>
        <authorList>
            <person name="Zhang K."/>
        </authorList>
    </citation>
    <scope>NUCLEOTIDE SEQUENCE</scope>
    <source>
        <strain evidence="3">19-2017</strain>
    </source>
</reference>
<dbReference type="EMBL" id="JAGWCR010000007">
    <property type="protein sequence ID" value="MBS3649691.1"/>
    <property type="molecule type" value="Genomic_DNA"/>
</dbReference>
<dbReference type="Pfam" id="PF08327">
    <property type="entry name" value="AHSA1"/>
    <property type="match status" value="2"/>
</dbReference>
<dbReference type="SUPFAM" id="SSF55961">
    <property type="entry name" value="Bet v1-like"/>
    <property type="match status" value="2"/>
</dbReference>
<evidence type="ECO:0000256" key="1">
    <source>
        <dbReference type="ARBA" id="ARBA00006817"/>
    </source>
</evidence>
<gene>
    <name evidence="3" type="ORF">KEU06_13845</name>
</gene>
<feature type="domain" description="Activator of Hsp90 ATPase homologue 1/2-like C-terminal" evidence="2">
    <location>
        <begin position="22"/>
        <end position="152"/>
    </location>
</feature>
<dbReference type="AlphaFoldDB" id="A0A942E291"/>
<protein>
    <submittedName>
        <fullName evidence="3">SRPBCC domain-containing protein</fullName>
    </submittedName>
</protein>
<comment type="caution">
    <text evidence="3">The sequence shown here is derived from an EMBL/GenBank/DDBJ whole genome shotgun (WGS) entry which is preliminary data.</text>
</comment>
<dbReference type="RefSeq" id="WP_188255262.1">
    <property type="nucleotide sequence ID" value="NZ_JABVCF010000007.1"/>
</dbReference>
<evidence type="ECO:0000313" key="4">
    <source>
        <dbReference type="Proteomes" id="UP000680348"/>
    </source>
</evidence>
<accession>A0A942E291</accession>
<dbReference type="CDD" id="cd07826">
    <property type="entry name" value="SRPBCC_CalC_Aha1-like_9"/>
    <property type="match status" value="1"/>
</dbReference>
<keyword evidence="4" id="KW-1185">Reference proteome</keyword>
<name>A0A942E291_9HYPH</name>
<evidence type="ECO:0000259" key="2">
    <source>
        <dbReference type="Pfam" id="PF08327"/>
    </source>
</evidence>